<keyword evidence="3" id="KW-1185">Reference proteome</keyword>
<dbReference type="EMBL" id="VLLN01000012">
    <property type="protein sequence ID" value="TWJ18995.1"/>
    <property type="molecule type" value="Genomic_DNA"/>
</dbReference>
<name>A0A562VM80_9BACT</name>
<dbReference type="Gene3D" id="2.50.20.10">
    <property type="entry name" value="Lipoprotein localisation LolA/LolB/LppX"/>
    <property type="match status" value="1"/>
</dbReference>
<dbReference type="RefSeq" id="WP_145022638.1">
    <property type="nucleotide sequence ID" value="NZ_VLLN01000012.1"/>
</dbReference>
<sequence length="241" mass="26029">MFPRIATKRITILLPLRCLVLLAALLLLSSCAGQVAQLVYTNGAVVETLSAAVSLSFSSGEKGMGGSGYLVYRRPDQMRLIVLSPFGTTLMEVYVNNERVTIVYPGKGAAFAGRLADLPQRGESAGWRQVRWVMDVDPPGSTMQDGTLERMNSLGMKERVTFENGLVTAKALPNGDGARYGDFAVINGVPLATEIIMENAAGDRFRLKLNEPEVNTPFEADVFTPRLDGLTVYPLAALQGS</sequence>
<reference evidence="2 3" key="1">
    <citation type="submission" date="2019-07" db="EMBL/GenBank/DDBJ databases">
        <title>Genomic Encyclopedia of Archaeal and Bacterial Type Strains, Phase II (KMG-II): from individual species to whole genera.</title>
        <authorList>
            <person name="Goeker M."/>
        </authorList>
    </citation>
    <scope>NUCLEOTIDE SEQUENCE [LARGE SCALE GENOMIC DNA]</scope>
    <source>
        <strain evidence="2 3">ATCC BAA-1139</strain>
    </source>
</reference>
<dbReference type="OrthoDB" id="5395136at2"/>
<evidence type="ECO:0000313" key="3">
    <source>
        <dbReference type="Proteomes" id="UP000319449"/>
    </source>
</evidence>
<dbReference type="InterPro" id="IPR029046">
    <property type="entry name" value="LolA/LolB/LppX"/>
</dbReference>
<dbReference type="SUPFAM" id="SSF89392">
    <property type="entry name" value="Prokaryotic lipoproteins and lipoprotein localization factors"/>
    <property type="match status" value="1"/>
</dbReference>
<evidence type="ECO:0000256" key="1">
    <source>
        <dbReference type="ARBA" id="ARBA00022729"/>
    </source>
</evidence>
<evidence type="ECO:0000313" key="2">
    <source>
        <dbReference type="EMBL" id="TWJ18995.1"/>
    </source>
</evidence>
<keyword evidence="1" id="KW-0732">Signal</keyword>
<accession>A0A562VM80</accession>
<dbReference type="AlphaFoldDB" id="A0A562VM80"/>
<comment type="caution">
    <text evidence="2">The sequence shown here is derived from an EMBL/GenBank/DDBJ whole genome shotgun (WGS) entry which is preliminary data.</text>
</comment>
<protein>
    <submittedName>
        <fullName evidence="2">Outer membrane lipoprotein-sorting protein</fullName>
    </submittedName>
</protein>
<keyword evidence="2" id="KW-0449">Lipoprotein</keyword>
<gene>
    <name evidence="2" type="ORF">JN12_02213</name>
</gene>
<proteinExistence type="predicted"/>
<organism evidence="2 3">
    <name type="scientific">Geobacter argillaceus</name>
    <dbReference type="NCBI Taxonomy" id="345631"/>
    <lineage>
        <taxon>Bacteria</taxon>
        <taxon>Pseudomonadati</taxon>
        <taxon>Thermodesulfobacteriota</taxon>
        <taxon>Desulfuromonadia</taxon>
        <taxon>Geobacterales</taxon>
        <taxon>Geobacteraceae</taxon>
        <taxon>Geobacter</taxon>
    </lineage>
</organism>
<dbReference type="Proteomes" id="UP000319449">
    <property type="component" value="Unassembled WGS sequence"/>
</dbReference>
<dbReference type="PROSITE" id="PS51257">
    <property type="entry name" value="PROKAR_LIPOPROTEIN"/>
    <property type="match status" value="1"/>
</dbReference>